<sequence length="829" mass="89846">MEPFTMAAVASAVTTVTSGALSGAGGEMGRRSSEALAGLVRRMRRRAADPDPGTPQDPDAEPTDPDLDAESADPDPGVRADESPLLPATDEERRELARQLWESSRTSPGFARDVTAWLRETGRLGPRAVPAVAPGASRPRMLPPANAAFTDREALPDQIARVLDGEDRADGVPAVVVLVGPGGIGKTAAAVHCAHRLTERFPDGQLYIDLQGQSATTALTPSEALVRLLDALRVPTGRLPADERRLSELYRDCAAERRMVVVLDNAHSERQVRPLLTAAPESLAIITSRYRLDRLAADPGAEVIRLDPLTTADSVRLLTRIVGRDATAGRGPGVAAVAERCGGIPLALCETGARVAVREHLTWDTVERQLSERAHRREQEAPSMDDRSARGAVDLTTDVTYGELSPRAALLYRTLGVWSWPGITVGAARKAVDAADDDEARALLDELAGVHLLEEVGEERYRFHDLVRDHAARRGEAEDRHADRAAAVRRVVGWYLGFAAAADLRVIPGRWRLGPAYARLAPPAADRDPEDGRLALAELRAERENLAAAVRAAEHHGFDELAWQLCEAMWGLHLRLGFHEQWVETHLRGVAAARRSAAEFGDPRAEGRMLVQLAFAHMGLGDWAEAEEALVNAAAADERARHHRGQASAVEALGLLRLQQWRYPEAQRSFEEARQVLGRIRPGDDGAADVPRALALLDHHTGRALRGQERYGEAVRRLHEALAHFRALPEPDLYNEGRVHMSLGETHLDAGDAEAARGCLDEAIATMGREGAELQHADAAEMRARCARALGDPAAEAGDLRTAVALYETAGDEASVERVRARLTELEVA</sequence>
<evidence type="ECO:0000313" key="3">
    <source>
        <dbReference type="EMBL" id="MFK4264422.1"/>
    </source>
</evidence>
<dbReference type="EMBL" id="JBJDQH010000002">
    <property type="protein sequence ID" value="MFK4264422.1"/>
    <property type="molecule type" value="Genomic_DNA"/>
</dbReference>
<keyword evidence="3" id="KW-0067">ATP-binding</keyword>
<reference evidence="3 4" key="1">
    <citation type="submission" date="2024-11" db="EMBL/GenBank/DDBJ databases">
        <title>The Natural Products Discovery Center: Release of the First 8490 Sequenced Strains for Exploring Actinobacteria Biosynthetic Diversity.</title>
        <authorList>
            <person name="Kalkreuter E."/>
            <person name="Kautsar S.A."/>
            <person name="Yang D."/>
            <person name="Bader C.D."/>
            <person name="Teijaro C.N."/>
            <person name="Fluegel L."/>
            <person name="Davis C.M."/>
            <person name="Simpson J.R."/>
            <person name="Lauterbach L."/>
            <person name="Steele A.D."/>
            <person name="Gui C."/>
            <person name="Meng S."/>
            <person name="Li G."/>
            <person name="Viehrig K."/>
            <person name="Ye F."/>
            <person name="Su P."/>
            <person name="Kiefer A.F."/>
            <person name="Nichols A."/>
            <person name="Cepeda A.J."/>
            <person name="Yan W."/>
            <person name="Fan B."/>
            <person name="Jiang Y."/>
            <person name="Adhikari A."/>
            <person name="Zheng C.-J."/>
            <person name="Schuster L."/>
            <person name="Cowan T.M."/>
            <person name="Smanski M.J."/>
            <person name="Chevrette M.G."/>
            <person name="De Carvalho L.P.S."/>
            <person name="Shen B."/>
        </authorList>
    </citation>
    <scope>NUCLEOTIDE SEQUENCE [LARGE SCALE GENOMIC DNA]</scope>
    <source>
        <strain evidence="3 4">NPDC020863</strain>
    </source>
</reference>
<evidence type="ECO:0000259" key="2">
    <source>
        <dbReference type="Pfam" id="PF13401"/>
    </source>
</evidence>
<dbReference type="Gene3D" id="1.25.40.10">
    <property type="entry name" value="Tetratricopeptide repeat domain"/>
    <property type="match status" value="2"/>
</dbReference>
<dbReference type="Pfam" id="PF13401">
    <property type="entry name" value="AAA_22"/>
    <property type="match status" value="1"/>
</dbReference>
<dbReference type="InterPro" id="IPR049945">
    <property type="entry name" value="AAA_22"/>
</dbReference>
<evidence type="ECO:0000256" key="1">
    <source>
        <dbReference type="SAM" id="MobiDB-lite"/>
    </source>
</evidence>
<accession>A0ABW8LER3</accession>
<dbReference type="Gene3D" id="3.40.50.300">
    <property type="entry name" value="P-loop containing nucleotide triphosphate hydrolases"/>
    <property type="match status" value="1"/>
</dbReference>
<dbReference type="SUPFAM" id="SSF52540">
    <property type="entry name" value="P-loop containing nucleoside triphosphate hydrolases"/>
    <property type="match status" value="1"/>
</dbReference>
<keyword evidence="3" id="KW-0547">Nucleotide-binding</keyword>
<dbReference type="InterPro" id="IPR027417">
    <property type="entry name" value="P-loop_NTPase"/>
</dbReference>
<name>A0ABW8LER3_9ACTN</name>
<dbReference type="RefSeq" id="WP_404745745.1">
    <property type="nucleotide sequence ID" value="NZ_JBJDQH010000002.1"/>
</dbReference>
<keyword evidence="4" id="KW-1185">Reference proteome</keyword>
<comment type="caution">
    <text evidence="3">The sequence shown here is derived from an EMBL/GenBank/DDBJ whole genome shotgun (WGS) entry which is preliminary data.</text>
</comment>
<dbReference type="InterPro" id="IPR011990">
    <property type="entry name" value="TPR-like_helical_dom_sf"/>
</dbReference>
<proteinExistence type="predicted"/>
<dbReference type="PANTHER" id="PTHR47691">
    <property type="entry name" value="REGULATOR-RELATED"/>
    <property type="match status" value="1"/>
</dbReference>
<dbReference type="Proteomes" id="UP001620295">
    <property type="component" value="Unassembled WGS sequence"/>
</dbReference>
<dbReference type="GO" id="GO:0005524">
    <property type="term" value="F:ATP binding"/>
    <property type="evidence" value="ECO:0007669"/>
    <property type="project" value="UniProtKB-KW"/>
</dbReference>
<dbReference type="PANTHER" id="PTHR47691:SF3">
    <property type="entry name" value="HTH-TYPE TRANSCRIPTIONAL REGULATOR RV0890C-RELATED"/>
    <property type="match status" value="1"/>
</dbReference>
<evidence type="ECO:0000313" key="4">
    <source>
        <dbReference type="Proteomes" id="UP001620295"/>
    </source>
</evidence>
<organism evidence="3 4">
    <name type="scientific">Streptomyces milbemycinicus</name>
    <dbReference type="NCBI Taxonomy" id="476552"/>
    <lineage>
        <taxon>Bacteria</taxon>
        <taxon>Bacillati</taxon>
        <taxon>Actinomycetota</taxon>
        <taxon>Actinomycetes</taxon>
        <taxon>Kitasatosporales</taxon>
        <taxon>Streptomycetaceae</taxon>
        <taxon>Streptomyces</taxon>
    </lineage>
</organism>
<dbReference type="PRINTS" id="PR00364">
    <property type="entry name" value="DISEASERSIST"/>
</dbReference>
<dbReference type="Pfam" id="PF13424">
    <property type="entry name" value="TPR_12"/>
    <property type="match status" value="1"/>
</dbReference>
<dbReference type="SUPFAM" id="SSF48452">
    <property type="entry name" value="TPR-like"/>
    <property type="match status" value="2"/>
</dbReference>
<feature type="domain" description="ORC1/DEAH AAA+ ATPase" evidence="2">
    <location>
        <begin position="175"/>
        <end position="268"/>
    </location>
</feature>
<protein>
    <submittedName>
        <fullName evidence="3">ATP-binding protein</fullName>
    </submittedName>
</protein>
<feature type="region of interest" description="Disordered" evidence="1">
    <location>
        <begin position="19"/>
        <end position="105"/>
    </location>
</feature>
<gene>
    <name evidence="3" type="ORF">ACI2L5_05720</name>
</gene>
<feature type="compositionally biased region" description="Acidic residues" evidence="1">
    <location>
        <begin position="58"/>
        <end position="73"/>
    </location>
</feature>